<evidence type="ECO:0000256" key="9">
    <source>
        <dbReference type="ARBA" id="ARBA00023125"/>
    </source>
</evidence>
<evidence type="ECO:0000256" key="10">
    <source>
        <dbReference type="ARBA" id="ARBA00023163"/>
    </source>
</evidence>
<reference evidence="15" key="2">
    <citation type="journal article" date="2014" name="ISME J.">
        <title>Microbial stratification in low pH oxic and suboxic macroscopic growths along an acid mine drainage.</title>
        <authorList>
            <person name="Mendez-Garcia C."/>
            <person name="Mesa V."/>
            <person name="Sprenger R.R."/>
            <person name="Richter M."/>
            <person name="Diez M.S."/>
            <person name="Solano J."/>
            <person name="Bargiela R."/>
            <person name="Golyshina O.V."/>
            <person name="Manteca A."/>
            <person name="Ramos J.L."/>
            <person name="Gallego J.R."/>
            <person name="Llorente I."/>
            <person name="Martins Dos Santos V.A."/>
            <person name="Jensen O.N."/>
            <person name="Pelaez A.I."/>
            <person name="Sanchez J."/>
            <person name="Ferrer M."/>
        </authorList>
    </citation>
    <scope>NUCLEOTIDE SEQUENCE</scope>
</reference>
<evidence type="ECO:0000256" key="5">
    <source>
        <dbReference type="ARBA" id="ARBA00022763"/>
    </source>
</evidence>
<comment type="subunit">
    <text evidence="2">Homodimer.</text>
</comment>
<dbReference type="GO" id="GO:0004252">
    <property type="term" value="F:serine-type endopeptidase activity"/>
    <property type="evidence" value="ECO:0007669"/>
    <property type="project" value="UniProtKB-EC"/>
</dbReference>
<dbReference type="NCBIfam" id="TIGR00498">
    <property type="entry name" value="lexA"/>
    <property type="match status" value="1"/>
</dbReference>
<feature type="domain" description="LexA repressor DNA-binding" evidence="14">
    <location>
        <begin position="9"/>
        <end position="73"/>
    </location>
</feature>
<evidence type="ECO:0000256" key="4">
    <source>
        <dbReference type="ARBA" id="ARBA00022705"/>
    </source>
</evidence>
<dbReference type="InterPro" id="IPR006200">
    <property type="entry name" value="LexA"/>
</dbReference>
<evidence type="ECO:0000256" key="3">
    <source>
        <dbReference type="ARBA" id="ARBA00022491"/>
    </source>
</evidence>
<keyword evidence="7" id="KW-0068">Autocatalytic cleavage</keyword>
<dbReference type="EC" id="3.4.21.88" evidence="15"/>
<dbReference type="SUPFAM" id="SSF51306">
    <property type="entry name" value="LexA/Signal peptidase"/>
    <property type="match status" value="1"/>
</dbReference>
<dbReference type="GO" id="GO:0006508">
    <property type="term" value="P:proteolysis"/>
    <property type="evidence" value="ECO:0007669"/>
    <property type="project" value="InterPro"/>
</dbReference>
<dbReference type="AlphaFoldDB" id="T1BBY4"/>
<dbReference type="InterPro" id="IPR036286">
    <property type="entry name" value="LexA/Signal_pep-like_sf"/>
</dbReference>
<dbReference type="CDD" id="cd06529">
    <property type="entry name" value="S24_LexA-like"/>
    <property type="match status" value="1"/>
</dbReference>
<dbReference type="PANTHER" id="PTHR33516">
    <property type="entry name" value="LEXA REPRESSOR"/>
    <property type="match status" value="1"/>
</dbReference>
<dbReference type="PRINTS" id="PR00726">
    <property type="entry name" value="LEXASERPTASE"/>
</dbReference>
<keyword evidence="12" id="KW-0742">SOS response</keyword>
<feature type="non-terminal residue" evidence="15">
    <location>
        <position position="1"/>
    </location>
</feature>
<evidence type="ECO:0000259" key="13">
    <source>
        <dbReference type="Pfam" id="PF00717"/>
    </source>
</evidence>
<dbReference type="GO" id="GO:0045892">
    <property type="term" value="P:negative regulation of DNA-templated transcription"/>
    <property type="evidence" value="ECO:0007669"/>
    <property type="project" value="InterPro"/>
</dbReference>
<keyword evidence="8" id="KW-0805">Transcription regulation</keyword>
<dbReference type="Gene3D" id="2.10.109.10">
    <property type="entry name" value="Umud Fragment, subunit A"/>
    <property type="match status" value="1"/>
</dbReference>
<sequence length="208" mass="22993">LALNGVLPMQELTPRQQEILLWIRQYMVDHGIPPTRLALCAAMGFRSPNAAESHLRALERKGAIELVQGVSRGIRLVEGPKEASGLPLIGKVAAGQPILALAHIESYEPIAPELFQPVAHYLLRVQGESMRNAGILEGDLVAVHHTLIAQNGQIVVARLEDEVTIKRFYRQGERVELRPENPDYPVIEVNLKKHALHIEGVMVGLIRA</sequence>
<keyword evidence="6 15" id="KW-0378">Hydrolase</keyword>
<gene>
    <name evidence="15" type="ORF">B1A_13424</name>
</gene>
<dbReference type="InterPro" id="IPR015927">
    <property type="entry name" value="Peptidase_S24_S26A/B/C"/>
</dbReference>
<dbReference type="InterPro" id="IPR006199">
    <property type="entry name" value="LexA_DNA-bd_dom"/>
</dbReference>
<dbReference type="GO" id="GO:0006281">
    <property type="term" value="P:DNA repair"/>
    <property type="evidence" value="ECO:0007669"/>
    <property type="project" value="UniProtKB-KW"/>
</dbReference>
<dbReference type="GO" id="GO:0006260">
    <property type="term" value="P:DNA replication"/>
    <property type="evidence" value="ECO:0007669"/>
    <property type="project" value="UniProtKB-KW"/>
</dbReference>
<dbReference type="PANTHER" id="PTHR33516:SF2">
    <property type="entry name" value="LEXA REPRESSOR-RELATED"/>
    <property type="match status" value="1"/>
</dbReference>
<keyword evidence="9" id="KW-0238">DNA-binding</keyword>
<evidence type="ECO:0000256" key="2">
    <source>
        <dbReference type="ARBA" id="ARBA00011738"/>
    </source>
</evidence>
<dbReference type="GO" id="GO:0009432">
    <property type="term" value="P:SOS response"/>
    <property type="evidence" value="ECO:0007669"/>
    <property type="project" value="UniProtKB-KW"/>
</dbReference>
<evidence type="ECO:0000256" key="11">
    <source>
        <dbReference type="ARBA" id="ARBA00023204"/>
    </source>
</evidence>
<evidence type="ECO:0000256" key="1">
    <source>
        <dbReference type="ARBA" id="ARBA00007484"/>
    </source>
</evidence>
<dbReference type="InterPro" id="IPR036390">
    <property type="entry name" value="WH_DNA-bd_sf"/>
</dbReference>
<accession>T1BBY4</accession>
<reference evidence="15" key="1">
    <citation type="submission" date="2013-08" db="EMBL/GenBank/DDBJ databases">
        <authorList>
            <person name="Mendez C."/>
            <person name="Richter M."/>
            <person name="Ferrer M."/>
            <person name="Sanchez J."/>
        </authorList>
    </citation>
    <scope>NUCLEOTIDE SEQUENCE</scope>
</reference>
<dbReference type="Gene3D" id="1.10.10.10">
    <property type="entry name" value="Winged helix-like DNA-binding domain superfamily/Winged helix DNA-binding domain"/>
    <property type="match status" value="1"/>
</dbReference>
<dbReference type="FunFam" id="1.10.10.10:FF:000009">
    <property type="entry name" value="LexA repressor"/>
    <property type="match status" value="1"/>
</dbReference>
<dbReference type="FunFam" id="2.10.109.10:FF:000001">
    <property type="entry name" value="LexA repressor"/>
    <property type="match status" value="1"/>
</dbReference>
<dbReference type="Pfam" id="PF01726">
    <property type="entry name" value="LexA_DNA_bind"/>
    <property type="match status" value="1"/>
</dbReference>
<protein>
    <submittedName>
        <fullName evidence="15">Peptidase S24, LexA repressor</fullName>
        <ecNumber evidence="15">3.4.21.88</ecNumber>
    </submittedName>
</protein>
<name>T1BBY4_9ZZZZ</name>
<feature type="domain" description="Peptidase S24/S26A/S26B/S26C" evidence="13">
    <location>
        <begin position="87"/>
        <end position="203"/>
    </location>
</feature>
<organism evidence="15">
    <name type="scientific">mine drainage metagenome</name>
    <dbReference type="NCBI Taxonomy" id="410659"/>
    <lineage>
        <taxon>unclassified sequences</taxon>
        <taxon>metagenomes</taxon>
        <taxon>ecological metagenomes</taxon>
    </lineage>
</organism>
<evidence type="ECO:0000256" key="7">
    <source>
        <dbReference type="ARBA" id="ARBA00022813"/>
    </source>
</evidence>
<keyword evidence="3" id="KW-0678">Repressor</keyword>
<dbReference type="InterPro" id="IPR006197">
    <property type="entry name" value="Peptidase_S24_LexA"/>
</dbReference>
<dbReference type="InterPro" id="IPR036388">
    <property type="entry name" value="WH-like_DNA-bd_sf"/>
</dbReference>
<dbReference type="InterPro" id="IPR039418">
    <property type="entry name" value="LexA-like"/>
</dbReference>
<dbReference type="InterPro" id="IPR050077">
    <property type="entry name" value="LexA_repressor"/>
</dbReference>
<evidence type="ECO:0000259" key="14">
    <source>
        <dbReference type="Pfam" id="PF01726"/>
    </source>
</evidence>
<evidence type="ECO:0000256" key="6">
    <source>
        <dbReference type="ARBA" id="ARBA00022801"/>
    </source>
</evidence>
<evidence type="ECO:0000256" key="8">
    <source>
        <dbReference type="ARBA" id="ARBA00023015"/>
    </source>
</evidence>
<comment type="caution">
    <text evidence="15">The sequence shown here is derived from an EMBL/GenBank/DDBJ whole genome shotgun (WGS) entry which is preliminary data.</text>
</comment>
<dbReference type="SUPFAM" id="SSF46785">
    <property type="entry name" value="Winged helix' DNA-binding domain"/>
    <property type="match status" value="1"/>
</dbReference>
<dbReference type="GO" id="GO:0003677">
    <property type="term" value="F:DNA binding"/>
    <property type="evidence" value="ECO:0007669"/>
    <property type="project" value="UniProtKB-KW"/>
</dbReference>
<evidence type="ECO:0000256" key="12">
    <source>
        <dbReference type="ARBA" id="ARBA00023236"/>
    </source>
</evidence>
<dbReference type="HAMAP" id="MF_00015">
    <property type="entry name" value="LexA"/>
    <property type="match status" value="1"/>
</dbReference>
<evidence type="ECO:0000313" key="15">
    <source>
        <dbReference type="EMBL" id="EQD50499.1"/>
    </source>
</evidence>
<dbReference type="EMBL" id="AUZX01009821">
    <property type="protein sequence ID" value="EQD50499.1"/>
    <property type="molecule type" value="Genomic_DNA"/>
</dbReference>
<keyword evidence="11" id="KW-0234">DNA repair</keyword>
<dbReference type="Pfam" id="PF00717">
    <property type="entry name" value="Peptidase_S24"/>
    <property type="match status" value="1"/>
</dbReference>
<keyword evidence="5" id="KW-0227">DNA damage</keyword>
<proteinExistence type="inferred from homology"/>
<comment type="similarity">
    <text evidence="1">Belongs to the peptidase S24 family.</text>
</comment>
<keyword evidence="10" id="KW-0804">Transcription</keyword>
<keyword evidence="4" id="KW-0235">DNA replication</keyword>